<name>A0A6J5PR35_9CAUD</name>
<organism evidence="1">
    <name type="scientific">uncultured Caudovirales phage</name>
    <dbReference type="NCBI Taxonomy" id="2100421"/>
    <lineage>
        <taxon>Viruses</taxon>
        <taxon>Duplodnaviria</taxon>
        <taxon>Heunggongvirae</taxon>
        <taxon>Uroviricota</taxon>
        <taxon>Caudoviricetes</taxon>
        <taxon>Peduoviridae</taxon>
        <taxon>Maltschvirus</taxon>
        <taxon>Maltschvirus maltsch</taxon>
    </lineage>
</organism>
<sequence>MASVNKQDKKPVVFRKGVWSCNRCNAIVHIYLNMTAPPTCHNHIGEGYTVMTRVSGLKV</sequence>
<dbReference type="EMBL" id="LR796877">
    <property type="protein sequence ID" value="CAB4171755.1"/>
    <property type="molecule type" value="Genomic_DNA"/>
</dbReference>
<reference evidence="1" key="1">
    <citation type="submission" date="2020-05" db="EMBL/GenBank/DDBJ databases">
        <authorList>
            <person name="Chiriac C."/>
            <person name="Salcher M."/>
            <person name="Ghai R."/>
            <person name="Kavagutti S V."/>
        </authorList>
    </citation>
    <scope>NUCLEOTIDE SEQUENCE</scope>
</reference>
<proteinExistence type="predicted"/>
<accession>A0A6J5PR35</accession>
<evidence type="ECO:0000313" key="1">
    <source>
        <dbReference type="EMBL" id="CAB4171755.1"/>
    </source>
</evidence>
<gene>
    <name evidence="1" type="ORF">UFOVP923_24</name>
</gene>
<protein>
    <submittedName>
        <fullName evidence="1">Uncharacterized protein</fullName>
    </submittedName>
</protein>